<accession>A0A1I1SRV5</accession>
<dbReference type="PANTHER" id="PTHR33164">
    <property type="entry name" value="TRANSCRIPTIONAL REGULATOR, MARR FAMILY"/>
    <property type="match status" value="1"/>
</dbReference>
<dbReference type="PROSITE" id="PS50995">
    <property type="entry name" value="HTH_MARR_2"/>
    <property type="match status" value="1"/>
</dbReference>
<dbReference type="Proteomes" id="UP000198977">
    <property type="component" value="Unassembled WGS sequence"/>
</dbReference>
<dbReference type="SUPFAM" id="SSF46785">
    <property type="entry name" value="Winged helix' DNA-binding domain"/>
    <property type="match status" value="1"/>
</dbReference>
<dbReference type="Pfam" id="PF01047">
    <property type="entry name" value="MarR"/>
    <property type="match status" value="1"/>
</dbReference>
<dbReference type="InterPro" id="IPR036390">
    <property type="entry name" value="WH_DNA-bd_sf"/>
</dbReference>
<dbReference type="InterPro" id="IPR036388">
    <property type="entry name" value="WH-like_DNA-bd_sf"/>
</dbReference>
<dbReference type="GO" id="GO:0006950">
    <property type="term" value="P:response to stress"/>
    <property type="evidence" value="ECO:0007669"/>
    <property type="project" value="TreeGrafter"/>
</dbReference>
<dbReference type="PANTHER" id="PTHR33164:SF43">
    <property type="entry name" value="HTH-TYPE TRANSCRIPTIONAL REPRESSOR YETL"/>
    <property type="match status" value="1"/>
</dbReference>
<dbReference type="InterPro" id="IPR039422">
    <property type="entry name" value="MarR/SlyA-like"/>
</dbReference>
<evidence type="ECO:0000313" key="3">
    <source>
        <dbReference type="Proteomes" id="UP000198977"/>
    </source>
</evidence>
<gene>
    <name evidence="2" type="ORF">SAMN04488523_101136</name>
</gene>
<proteinExistence type="predicted"/>
<dbReference type="AlphaFoldDB" id="A0A1I1SRV5"/>
<dbReference type="SMART" id="SM00347">
    <property type="entry name" value="HTH_MARR"/>
    <property type="match status" value="1"/>
</dbReference>
<organism evidence="2 3">
    <name type="scientific">Sulfitobacter brevis</name>
    <dbReference type="NCBI Taxonomy" id="74348"/>
    <lineage>
        <taxon>Bacteria</taxon>
        <taxon>Pseudomonadati</taxon>
        <taxon>Pseudomonadota</taxon>
        <taxon>Alphaproteobacteria</taxon>
        <taxon>Rhodobacterales</taxon>
        <taxon>Roseobacteraceae</taxon>
        <taxon>Sulfitobacter</taxon>
    </lineage>
</organism>
<protein>
    <submittedName>
        <fullName evidence="2">Transcriptional regulator, MarR family</fullName>
    </submittedName>
</protein>
<evidence type="ECO:0000259" key="1">
    <source>
        <dbReference type="PROSITE" id="PS50995"/>
    </source>
</evidence>
<dbReference type="PRINTS" id="PR00598">
    <property type="entry name" value="HTHMARR"/>
</dbReference>
<dbReference type="GO" id="GO:0003700">
    <property type="term" value="F:DNA-binding transcription factor activity"/>
    <property type="evidence" value="ECO:0007669"/>
    <property type="project" value="InterPro"/>
</dbReference>
<sequence>MNDSENIDSLHGEMTLSIVLLYWSLHDRLDCVSPHLSKQERLFLIRLASPLRMGNLAKIMQALPSTLTTLADGLEAQGLVQRQRDPDDRRAWLLELTQTGHAARRELLESAGLALREATGLPDADLETFSALLFRIRDHILAQGLPKGMPF</sequence>
<dbReference type="EMBL" id="FOMW01000001">
    <property type="protein sequence ID" value="SFD49167.1"/>
    <property type="molecule type" value="Genomic_DNA"/>
</dbReference>
<dbReference type="OrthoDB" id="582199at2"/>
<dbReference type="Gene3D" id="1.10.10.10">
    <property type="entry name" value="Winged helix-like DNA-binding domain superfamily/Winged helix DNA-binding domain"/>
    <property type="match status" value="1"/>
</dbReference>
<dbReference type="InterPro" id="IPR000835">
    <property type="entry name" value="HTH_MarR-typ"/>
</dbReference>
<dbReference type="STRING" id="74348.SAMN04488523_101136"/>
<name>A0A1I1SRV5_9RHOB</name>
<reference evidence="2 3" key="1">
    <citation type="submission" date="2016-10" db="EMBL/GenBank/DDBJ databases">
        <authorList>
            <person name="de Groot N.N."/>
        </authorList>
    </citation>
    <scope>NUCLEOTIDE SEQUENCE [LARGE SCALE GENOMIC DNA]</scope>
    <source>
        <strain evidence="2 3">DSM 11443</strain>
    </source>
</reference>
<dbReference type="RefSeq" id="WP_093921901.1">
    <property type="nucleotide sequence ID" value="NZ_FOMW01000001.1"/>
</dbReference>
<evidence type="ECO:0000313" key="2">
    <source>
        <dbReference type="EMBL" id="SFD49167.1"/>
    </source>
</evidence>
<keyword evidence="3" id="KW-1185">Reference proteome</keyword>
<feature type="domain" description="HTH marR-type" evidence="1">
    <location>
        <begin position="1"/>
        <end position="138"/>
    </location>
</feature>